<dbReference type="GO" id="GO:0004222">
    <property type="term" value="F:metalloendopeptidase activity"/>
    <property type="evidence" value="ECO:0007669"/>
    <property type="project" value="TreeGrafter"/>
</dbReference>
<comment type="caution">
    <text evidence="3">The sequence shown here is derived from an EMBL/GenBank/DDBJ whole genome shotgun (WGS) entry which is preliminary data.</text>
</comment>
<dbReference type="SUPFAM" id="SSF51261">
    <property type="entry name" value="Duplicated hybrid motif"/>
    <property type="match status" value="1"/>
</dbReference>
<dbReference type="InterPro" id="IPR050570">
    <property type="entry name" value="Cell_wall_metabolism_enzyme"/>
</dbReference>
<evidence type="ECO:0000313" key="3">
    <source>
        <dbReference type="EMBL" id="RVW10712.1"/>
    </source>
</evidence>
<dbReference type="CDD" id="cd12797">
    <property type="entry name" value="M23_peptidase"/>
    <property type="match status" value="1"/>
</dbReference>
<dbReference type="InterPro" id="IPR011055">
    <property type="entry name" value="Dup_hybrid_motif"/>
</dbReference>
<accession>A0A438BID2</accession>
<dbReference type="Pfam" id="PF01551">
    <property type="entry name" value="Peptidase_M23"/>
    <property type="match status" value="1"/>
</dbReference>
<feature type="compositionally biased region" description="Polar residues" evidence="1">
    <location>
        <begin position="1"/>
        <end position="13"/>
    </location>
</feature>
<evidence type="ECO:0000256" key="1">
    <source>
        <dbReference type="SAM" id="MobiDB-lite"/>
    </source>
</evidence>
<dbReference type="InterPro" id="IPR016047">
    <property type="entry name" value="M23ase_b-sheet_dom"/>
</dbReference>
<evidence type="ECO:0000259" key="2">
    <source>
        <dbReference type="Pfam" id="PF01551"/>
    </source>
</evidence>
<feature type="region of interest" description="Disordered" evidence="1">
    <location>
        <begin position="35"/>
        <end position="66"/>
    </location>
</feature>
<sequence>MRHRTQFTASRFVNQHADPEARRFPAAADHEFERCNPAAEPSPVKLSERANGVTTSYPTPSGVRYPEAERSEIRNAMLHSSKSSEPESHDDALDIDGPPTEFFTPAGTIDPTADVVAPRRGGQHRLPAPPSALKGRAAVIAVAAGAVVAAGQAATNGPAENSDHSEVELTASGSVASTAVPQAAQFSDVAQNSSDSSAPQVLAVASPTDLGQFSNLLAKGQRFSEERAAREAAARRPLFVLPAKGTYTSSFGARWGTLHAGVDIANAIGTPIYAVADGVVIDSGPASGFGMWVRVQHADGTITVYGHINETLVTVGQQVMAGDQIATMGNRGFSTGPHLHFEVHLAGDNKIDPIPWLATRGISLGVEQP</sequence>
<gene>
    <name evidence="3" type="ORF">EGT67_06075</name>
</gene>
<dbReference type="Proteomes" id="UP000286208">
    <property type="component" value="Unassembled WGS sequence"/>
</dbReference>
<organism evidence="3 4">
    <name type="scientific">Prescottella agglutinans</name>
    <dbReference type="NCBI Taxonomy" id="1644129"/>
    <lineage>
        <taxon>Bacteria</taxon>
        <taxon>Bacillati</taxon>
        <taxon>Actinomycetota</taxon>
        <taxon>Actinomycetes</taxon>
        <taxon>Mycobacteriales</taxon>
        <taxon>Nocardiaceae</taxon>
        <taxon>Prescottella</taxon>
    </lineage>
</organism>
<dbReference type="OrthoDB" id="1099523at2"/>
<dbReference type="AlphaFoldDB" id="A0A438BID2"/>
<dbReference type="PANTHER" id="PTHR21666:SF270">
    <property type="entry name" value="MUREIN HYDROLASE ACTIVATOR ENVC"/>
    <property type="match status" value="1"/>
</dbReference>
<evidence type="ECO:0000313" key="4">
    <source>
        <dbReference type="Proteomes" id="UP000286208"/>
    </source>
</evidence>
<protein>
    <submittedName>
        <fullName evidence="3">M23 family metallopeptidase</fullName>
    </submittedName>
</protein>
<reference evidence="3 4" key="1">
    <citation type="submission" date="2018-11" db="EMBL/GenBank/DDBJ databases">
        <title>Rhodococcus spongicola sp. nov. and Rhodococcus xishaensis sp. nov. from marine sponges.</title>
        <authorList>
            <person name="Li L."/>
            <person name="Lin H.W."/>
        </authorList>
    </citation>
    <scope>NUCLEOTIDE SEQUENCE [LARGE SCALE GENOMIC DNA]</scope>
    <source>
        <strain evidence="3 4">CCTCC AB2014297</strain>
    </source>
</reference>
<feature type="region of interest" description="Disordered" evidence="1">
    <location>
        <begin position="1"/>
        <end position="21"/>
    </location>
</feature>
<name>A0A438BID2_9NOCA</name>
<dbReference type="PANTHER" id="PTHR21666">
    <property type="entry name" value="PEPTIDASE-RELATED"/>
    <property type="match status" value="1"/>
</dbReference>
<proteinExistence type="predicted"/>
<feature type="domain" description="M23ase beta-sheet core" evidence="2">
    <location>
        <begin position="258"/>
        <end position="353"/>
    </location>
</feature>
<dbReference type="Gene3D" id="2.70.70.10">
    <property type="entry name" value="Glucose Permease (Domain IIA)"/>
    <property type="match status" value="1"/>
</dbReference>
<keyword evidence="4" id="KW-1185">Reference proteome</keyword>
<dbReference type="RefSeq" id="WP_127915152.1">
    <property type="nucleotide sequence ID" value="NZ_RKLP01000002.1"/>
</dbReference>
<dbReference type="EMBL" id="RKLP01000002">
    <property type="protein sequence ID" value="RVW10712.1"/>
    <property type="molecule type" value="Genomic_DNA"/>
</dbReference>